<feature type="transmembrane region" description="Helical" evidence="6">
    <location>
        <begin position="21"/>
        <end position="37"/>
    </location>
</feature>
<dbReference type="InterPro" id="IPR049453">
    <property type="entry name" value="Memb_transporter_dom"/>
</dbReference>
<feature type="compositionally biased region" description="Low complexity" evidence="5">
    <location>
        <begin position="868"/>
        <end position="878"/>
    </location>
</feature>
<evidence type="ECO:0000313" key="9">
    <source>
        <dbReference type="EMBL" id="CDZ97409.1"/>
    </source>
</evidence>
<dbReference type="PANTHER" id="PTHR47804">
    <property type="entry name" value="60S RIBOSOMAL PROTEIN L19"/>
    <property type="match status" value="1"/>
</dbReference>
<feature type="transmembrane region" description="Helical" evidence="6">
    <location>
        <begin position="673"/>
        <end position="692"/>
    </location>
</feature>
<feature type="compositionally biased region" description="Acidic residues" evidence="5">
    <location>
        <begin position="450"/>
        <end position="461"/>
    </location>
</feature>
<feature type="region of interest" description="Disordered" evidence="5">
    <location>
        <begin position="448"/>
        <end position="468"/>
    </location>
</feature>
<accession>A0A0F7SJA0</accession>
<feature type="transmembrane region" description="Helical" evidence="6">
    <location>
        <begin position="498"/>
        <end position="517"/>
    </location>
</feature>
<dbReference type="PANTHER" id="PTHR47804:SF3">
    <property type="entry name" value="PROTEIN BRE4"/>
    <property type="match status" value="1"/>
</dbReference>
<comment type="subcellular location">
    <subcellularLocation>
        <location evidence="1">Membrane</location>
        <topology evidence="1">Multi-pass membrane protein</topology>
    </subcellularLocation>
</comment>
<evidence type="ECO:0000259" key="8">
    <source>
        <dbReference type="Pfam" id="PF13515"/>
    </source>
</evidence>
<sequence>MRLPLLFNRLGTTTKSLCPPILATFLCCLTIVIRPVAALGGPYAFLVLTIDVLFFFPGLTVGGQIESSILGLVGGCAGLGWACVGIGIIASLNRQNGGAESNQSRIVASFFIAIQSCVCGYIRSHSPRLTSFARISLFHSVWLLTTELDRVNLPASVPLELLYPTLFACLASFIATIAFPRTSVSKCVGLVQQAFRTSEELLLASIDTFFLSYLPEQTPPAHLTKLSKLKSQLQTQSSSLPQAFAQASYEISYTRFSIHRLNPFTTSIRRLKQDLASGSSQVERHDRQLDGHSGNERAARNASQRAPFEEPTRQFAKNLIKVFAALHHVLDGRAGEDLKQAREELRLARGRFILAMDKELDKAVDAWEDASRIGRSRQGVSRKAHRLDRNLLRISLFMYKILAVSRTLDSALESAAALRAHTSVKATIRMPTLTRAWLGSSSLSAKWDETAQDQDQEDDEDGSQHVDRSRQDIQASIAEVFLTPPPARRARRFSRSPLKWFYGTFLVLWDSHCVLSFRLTLARFVQALHARKHNFTYSIKLGLGFTLLTLPAFLPPSSHGRIWFTDIRGQWIPISYLFVLDVTSGQTWRVGTFRVMGTVSGAILAGIIWLIAHDNPYALISLTSCYGALAGYVIMYTTFPGVGVVLSITVPPVLFIPYLRLSTEDVVELAWKRTVTVCIGIVAAVLVTEFIFPARSKRLFLGTMAQVLDDLTKMYLAMSRSLIQQGPYSFDTLAFERLQQRVETNLMKSSSYLNTLKLEITLIHKPLRAYRQTIVAARSLSDLFIALSIIRQEIPREQTVHVVLEQRKELVRTQVILVSQTILDHSSDIVFLPMLPLPQFLPSPGRAVRTWEDEVIKGLISPHPGRRSTSTSSESSTSAGQSYLGDSTGDLSVGRSFEERARLHKDMVFLYAFAEAEALEETTKVMEDLTELTRALFGSSTFFNRTTRSTHHHDDDDEV</sequence>
<evidence type="ECO:0000256" key="3">
    <source>
        <dbReference type="ARBA" id="ARBA00022989"/>
    </source>
</evidence>
<feature type="transmembrane region" description="Helical" evidence="6">
    <location>
        <begin position="104"/>
        <end position="122"/>
    </location>
</feature>
<feature type="domain" description="Integral membrane bound transporter" evidence="8">
    <location>
        <begin position="563"/>
        <end position="687"/>
    </location>
</feature>
<feature type="domain" description="Putative ER transporter 6TM N-terminal" evidence="7">
    <location>
        <begin position="106"/>
        <end position="276"/>
    </location>
</feature>
<evidence type="ECO:0000256" key="4">
    <source>
        <dbReference type="ARBA" id="ARBA00023136"/>
    </source>
</evidence>
<dbReference type="InterPro" id="IPR052430">
    <property type="entry name" value="IVT-Associated"/>
</dbReference>
<reference evidence="9" key="1">
    <citation type="submission" date="2014-08" db="EMBL/GenBank/DDBJ databases">
        <authorList>
            <person name="Sharma Rahul"/>
            <person name="Thines Marco"/>
        </authorList>
    </citation>
    <scope>NUCLEOTIDE SEQUENCE</scope>
</reference>
<feature type="transmembrane region" description="Helical" evidence="6">
    <location>
        <begin position="69"/>
        <end position="92"/>
    </location>
</feature>
<feature type="compositionally biased region" description="Basic and acidic residues" evidence="5">
    <location>
        <begin position="282"/>
        <end position="299"/>
    </location>
</feature>
<protein>
    <submittedName>
        <fullName evidence="9">Predicted membrane protein</fullName>
    </submittedName>
</protein>
<feature type="region of interest" description="Disordered" evidence="5">
    <location>
        <begin position="275"/>
        <end position="308"/>
    </location>
</feature>
<name>A0A0F7SJA0_PHARH</name>
<dbReference type="AlphaFoldDB" id="A0A0F7SJA0"/>
<evidence type="ECO:0000256" key="1">
    <source>
        <dbReference type="ARBA" id="ARBA00004141"/>
    </source>
</evidence>
<dbReference type="InterPro" id="IPR018823">
    <property type="entry name" value="ArAE_2_N"/>
</dbReference>
<evidence type="ECO:0000259" key="7">
    <source>
        <dbReference type="Pfam" id="PF10337"/>
    </source>
</evidence>
<evidence type="ECO:0000256" key="2">
    <source>
        <dbReference type="ARBA" id="ARBA00022692"/>
    </source>
</evidence>
<feature type="transmembrane region" description="Helical" evidence="6">
    <location>
        <begin position="617"/>
        <end position="635"/>
    </location>
</feature>
<dbReference type="EMBL" id="LN483167">
    <property type="protein sequence ID" value="CDZ97409.1"/>
    <property type="molecule type" value="Genomic_DNA"/>
</dbReference>
<feature type="transmembrane region" description="Helical" evidence="6">
    <location>
        <begin position="43"/>
        <end position="62"/>
    </location>
</feature>
<keyword evidence="3 6" id="KW-1133">Transmembrane helix</keyword>
<dbReference type="Pfam" id="PF10337">
    <property type="entry name" value="ArAE_2_N"/>
    <property type="match status" value="1"/>
</dbReference>
<feature type="region of interest" description="Disordered" evidence="5">
    <location>
        <begin position="860"/>
        <end position="886"/>
    </location>
</feature>
<keyword evidence="2 6" id="KW-0812">Transmembrane</keyword>
<feature type="transmembrane region" description="Helical" evidence="6">
    <location>
        <begin position="642"/>
        <end position="661"/>
    </location>
</feature>
<feature type="transmembrane region" description="Helical" evidence="6">
    <location>
        <begin position="593"/>
        <end position="611"/>
    </location>
</feature>
<dbReference type="GO" id="GO:0016020">
    <property type="term" value="C:membrane"/>
    <property type="evidence" value="ECO:0007669"/>
    <property type="project" value="UniProtKB-SubCell"/>
</dbReference>
<keyword evidence="4 6" id="KW-0472">Membrane</keyword>
<organism evidence="9">
    <name type="scientific">Phaffia rhodozyma</name>
    <name type="common">Yeast</name>
    <name type="synonym">Xanthophyllomyces dendrorhous</name>
    <dbReference type="NCBI Taxonomy" id="264483"/>
    <lineage>
        <taxon>Eukaryota</taxon>
        <taxon>Fungi</taxon>
        <taxon>Dikarya</taxon>
        <taxon>Basidiomycota</taxon>
        <taxon>Agaricomycotina</taxon>
        <taxon>Tremellomycetes</taxon>
        <taxon>Cystofilobasidiales</taxon>
        <taxon>Mrakiaceae</taxon>
        <taxon>Phaffia</taxon>
    </lineage>
</organism>
<dbReference type="Pfam" id="PF13515">
    <property type="entry name" value="FUSC_2"/>
    <property type="match status" value="1"/>
</dbReference>
<proteinExistence type="predicted"/>
<feature type="transmembrane region" description="Helical" evidence="6">
    <location>
        <begin position="537"/>
        <end position="554"/>
    </location>
</feature>
<evidence type="ECO:0000256" key="6">
    <source>
        <dbReference type="SAM" id="Phobius"/>
    </source>
</evidence>
<evidence type="ECO:0000256" key="5">
    <source>
        <dbReference type="SAM" id="MobiDB-lite"/>
    </source>
</evidence>